<accession>A0A1G7I3L9</accession>
<dbReference type="InterPro" id="IPR034169">
    <property type="entry name" value="NifX-like"/>
</dbReference>
<sequence length="173" mass="19623">MKIAFATQNLTHIDAHFGWAQHFLIYEVSAEGHTYLRTVRFKGPLRADGDDRKLPPKFKALRGCALVFASDIGESAHARLSRQGVRPIVRCAGWSIANALEDLIHNLRARPSRWLRHAEQRHRLLRSARRVRRLGFDHIERAGEILHRLAESWGAGKKGRTRTSPTGPVAREA</sequence>
<dbReference type="RefSeq" id="WP_176793904.1">
    <property type="nucleotide sequence ID" value="NZ_FNAP01000029.1"/>
</dbReference>
<organism evidence="4 5">
    <name type="scientific">Rhodospira trueperi</name>
    <dbReference type="NCBI Taxonomy" id="69960"/>
    <lineage>
        <taxon>Bacteria</taxon>
        <taxon>Pseudomonadati</taxon>
        <taxon>Pseudomonadota</taxon>
        <taxon>Alphaproteobacteria</taxon>
        <taxon>Rhodospirillales</taxon>
        <taxon>Rhodospirillaceae</taxon>
        <taxon>Rhodospira</taxon>
    </lineage>
</organism>
<dbReference type="AlphaFoldDB" id="A0A1G7I3L9"/>
<evidence type="ECO:0000313" key="5">
    <source>
        <dbReference type="Proteomes" id="UP000199412"/>
    </source>
</evidence>
<dbReference type="Pfam" id="PF02579">
    <property type="entry name" value="Nitro_FeMo-Co"/>
    <property type="match status" value="1"/>
</dbReference>
<dbReference type="InterPro" id="IPR003731">
    <property type="entry name" value="Di-Nase_FeMo-co_biosynth"/>
</dbReference>
<evidence type="ECO:0000256" key="2">
    <source>
        <dbReference type="ARBA" id="ARBA00023231"/>
    </source>
</evidence>
<protein>
    <submittedName>
        <fullName evidence="4">Nitrogen fixation protein NifX</fullName>
    </submittedName>
</protein>
<proteinExistence type="inferred from homology"/>
<dbReference type="PANTHER" id="PTHR33937:SF1">
    <property type="entry name" value="IRON-MOLIBDENUM COFACTOR PROCESSING PROTEIN"/>
    <property type="match status" value="1"/>
</dbReference>
<name>A0A1G7I3L9_9PROT</name>
<evidence type="ECO:0000313" key="4">
    <source>
        <dbReference type="EMBL" id="SDF06939.1"/>
    </source>
</evidence>
<dbReference type="Gene3D" id="3.30.420.130">
    <property type="entry name" value="Dinitrogenase iron-molybdenum cofactor biosynthesis domain"/>
    <property type="match status" value="1"/>
</dbReference>
<dbReference type="CDD" id="cd00853">
    <property type="entry name" value="NifX"/>
    <property type="match status" value="1"/>
</dbReference>
<evidence type="ECO:0000256" key="1">
    <source>
        <dbReference type="ARBA" id="ARBA00010285"/>
    </source>
</evidence>
<dbReference type="EMBL" id="FNAP01000029">
    <property type="protein sequence ID" value="SDF06939.1"/>
    <property type="molecule type" value="Genomic_DNA"/>
</dbReference>
<keyword evidence="2" id="KW-0535">Nitrogen fixation</keyword>
<dbReference type="Proteomes" id="UP000199412">
    <property type="component" value="Unassembled WGS sequence"/>
</dbReference>
<dbReference type="SUPFAM" id="SSF53146">
    <property type="entry name" value="Nitrogenase accessory factor-like"/>
    <property type="match status" value="1"/>
</dbReference>
<keyword evidence="5" id="KW-1185">Reference proteome</keyword>
<dbReference type="InterPro" id="IPR036105">
    <property type="entry name" value="DiNase_FeMo-co_biosyn_sf"/>
</dbReference>
<feature type="domain" description="Dinitrogenase iron-molybdenum cofactor biosynthesis" evidence="3">
    <location>
        <begin position="12"/>
        <end position="104"/>
    </location>
</feature>
<dbReference type="PANTHER" id="PTHR33937">
    <property type="entry name" value="IRON-MOLYBDENUM PROTEIN-RELATED-RELATED"/>
    <property type="match status" value="1"/>
</dbReference>
<reference evidence="4 5" key="1">
    <citation type="submission" date="2016-10" db="EMBL/GenBank/DDBJ databases">
        <authorList>
            <person name="de Groot N.N."/>
        </authorList>
    </citation>
    <scope>NUCLEOTIDE SEQUENCE [LARGE SCALE GENOMIC DNA]</scope>
    <source>
        <strain evidence="4 5">ATCC 700224</strain>
    </source>
</reference>
<comment type="similarity">
    <text evidence="1">Belongs to the NifX/NifY family.</text>
</comment>
<gene>
    <name evidence="4" type="ORF">SAMN05421720_1298</name>
</gene>
<dbReference type="STRING" id="69960.SAMN05421720_1298"/>
<evidence type="ECO:0000259" key="3">
    <source>
        <dbReference type="Pfam" id="PF02579"/>
    </source>
</evidence>
<dbReference type="InterPro" id="IPR051840">
    <property type="entry name" value="NifX/NifY_domain"/>
</dbReference>